<accession>A0A9P3G7I2</accession>
<dbReference type="Proteomes" id="UP000703269">
    <property type="component" value="Unassembled WGS sequence"/>
</dbReference>
<evidence type="ECO:0000313" key="2">
    <source>
        <dbReference type="Proteomes" id="UP000703269"/>
    </source>
</evidence>
<dbReference type="EMBL" id="BPQB01000018">
    <property type="protein sequence ID" value="GJE90738.1"/>
    <property type="molecule type" value="Genomic_DNA"/>
</dbReference>
<name>A0A9P3G7I2_9APHY</name>
<sequence>MENHRQLHTALTISATDSRAANRVFNPPVYSLPPPALLSIARPSRPLAVRICRSPALELNDRVHAIELTP</sequence>
<proteinExistence type="predicted"/>
<evidence type="ECO:0000313" key="1">
    <source>
        <dbReference type="EMBL" id="GJE90738.1"/>
    </source>
</evidence>
<dbReference type="AlphaFoldDB" id="A0A9P3G7I2"/>
<gene>
    <name evidence="1" type="ORF">PsYK624_068820</name>
</gene>
<organism evidence="1 2">
    <name type="scientific">Phanerochaete sordida</name>
    <dbReference type="NCBI Taxonomy" id="48140"/>
    <lineage>
        <taxon>Eukaryota</taxon>
        <taxon>Fungi</taxon>
        <taxon>Dikarya</taxon>
        <taxon>Basidiomycota</taxon>
        <taxon>Agaricomycotina</taxon>
        <taxon>Agaricomycetes</taxon>
        <taxon>Polyporales</taxon>
        <taxon>Phanerochaetaceae</taxon>
        <taxon>Phanerochaete</taxon>
    </lineage>
</organism>
<comment type="caution">
    <text evidence="1">The sequence shown here is derived from an EMBL/GenBank/DDBJ whole genome shotgun (WGS) entry which is preliminary data.</text>
</comment>
<protein>
    <submittedName>
        <fullName evidence="1">Uncharacterized protein</fullName>
    </submittedName>
</protein>
<reference evidence="1 2" key="1">
    <citation type="submission" date="2021-08" db="EMBL/GenBank/DDBJ databases">
        <title>Draft Genome Sequence of Phanerochaete sordida strain YK-624.</title>
        <authorList>
            <person name="Mori T."/>
            <person name="Dohra H."/>
            <person name="Suzuki T."/>
            <person name="Kawagishi H."/>
            <person name="Hirai H."/>
        </authorList>
    </citation>
    <scope>NUCLEOTIDE SEQUENCE [LARGE SCALE GENOMIC DNA]</scope>
    <source>
        <strain evidence="1 2">YK-624</strain>
    </source>
</reference>
<keyword evidence="2" id="KW-1185">Reference proteome</keyword>